<keyword evidence="2" id="KW-0963">Cytoplasm</keyword>
<evidence type="ECO:0000313" key="8">
    <source>
        <dbReference type="EMBL" id="AYO78324.1"/>
    </source>
</evidence>
<evidence type="ECO:0000256" key="6">
    <source>
        <dbReference type="RuleBase" id="RU003567"/>
    </source>
</evidence>
<keyword evidence="4" id="KW-0378">Hydrolase</keyword>
<dbReference type="GO" id="GO:0051117">
    <property type="term" value="F:ATPase binding"/>
    <property type="evidence" value="ECO:0007669"/>
    <property type="project" value="TreeGrafter"/>
</dbReference>
<gene>
    <name evidence="8" type="ORF">EBF16_16375</name>
</gene>
<dbReference type="GO" id="GO:0009368">
    <property type="term" value="C:endopeptidase Clp complex"/>
    <property type="evidence" value="ECO:0007669"/>
    <property type="project" value="TreeGrafter"/>
</dbReference>
<protein>
    <recommendedName>
        <fullName evidence="6">ATP-dependent Clp protease proteolytic subunit</fullName>
    </recommendedName>
</protein>
<dbReference type="NCBIfam" id="NF045542">
    <property type="entry name" value="Clp_rel_HeadMat"/>
    <property type="match status" value="1"/>
</dbReference>
<evidence type="ECO:0000256" key="5">
    <source>
        <dbReference type="ARBA" id="ARBA00022825"/>
    </source>
</evidence>
<dbReference type="PANTHER" id="PTHR10381:SF70">
    <property type="entry name" value="ATP-DEPENDENT CLP PROTEASE PROTEOLYTIC SUBUNIT"/>
    <property type="match status" value="1"/>
</dbReference>
<organism evidence="8 9">
    <name type="scientific">Sphingobium yanoikuyae</name>
    <name type="common">Sphingomonas yanoikuyae</name>
    <dbReference type="NCBI Taxonomy" id="13690"/>
    <lineage>
        <taxon>Bacteria</taxon>
        <taxon>Pseudomonadati</taxon>
        <taxon>Pseudomonadota</taxon>
        <taxon>Alphaproteobacteria</taxon>
        <taxon>Sphingomonadales</taxon>
        <taxon>Sphingomonadaceae</taxon>
        <taxon>Sphingobium</taxon>
    </lineage>
</organism>
<feature type="region of interest" description="Disordered" evidence="7">
    <location>
        <begin position="206"/>
        <end position="253"/>
    </location>
</feature>
<dbReference type="SUPFAM" id="SSF52096">
    <property type="entry name" value="ClpP/crotonase"/>
    <property type="match status" value="1"/>
</dbReference>
<keyword evidence="3 8" id="KW-0645">Protease</keyword>
<reference evidence="8 9" key="1">
    <citation type="submission" date="2018-10" db="EMBL/GenBank/DDBJ databases">
        <title>Characterization and genome analysis of a novel bacterium Sphingobium yanoikuyae SJTF8 capable of degrading PAHs.</title>
        <authorList>
            <person name="Yin C."/>
            <person name="Xiong W."/>
            <person name="Liang R."/>
        </authorList>
    </citation>
    <scope>NUCLEOTIDE SEQUENCE [LARGE SCALE GENOMIC DNA]</scope>
    <source>
        <strain evidence="8 9">SJTF8</strain>
    </source>
</reference>
<dbReference type="GO" id="GO:0006515">
    <property type="term" value="P:protein quality control for misfolded or incompletely synthesized proteins"/>
    <property type="evidence" value="ECO:0007669"/>
    <property type="project" value="TreeGrafter"/>
</dbReference>
<evidence type="ECO:0000256" key="7">
    <source>
        <dbReference type="SAM" id="MobiDB-lite"/>
    </source>
</evidence>
<dbReference type="GO" id="GO:0004252">
    <property type="term" value="F:serine-type endopeptidase activity"/>
    <property type="evidence" value="ECO:0007669"/>
    <property type="project" value="InterPro"/>
</dbReference>
<dbReference type="Proteomes" id="UP000280708">
    <property type="component" value="Chromosome"/>
</dbReference>
<dbReference type="PANTHER" id="PTHR10381">
    <property type="entry name" value="ATP-DEPENDENT CLP PROTEASE PROTEOLYTIC SUBUNIT"/>
    <property type="match status" value="1"/>
</dbReference>
<comment type="similarity">
    <text evidence="1 6">Belongs to the peptidase S14 family.</text>
</comment>
<proteinExistence type="inferred from homology"/>
<dbReference type="EMBL" id="CP033230">
    <property type="protein sequence ID" value="AYO78324.1"/>
    <property type="molecule type" value="Genomic_DNA"/>
</dbReference>
<dbReference type="Gene3D" id="3.90.226.10">
    <property type="entry name" value="2-enoyl-CoA Hydratase, Chain A, domain 1"/>
    <property type="match status" value="1"/>
</dbReference>
<dbReference type="InterPro" id="IPR023562">
    <property type="entry name" value="ClpP/TepA"/>
</dbReference>
<dbReference type="AlphaFoldDB" id="A0A3G2UUM9"/>
<accession>A0A3G2UUM9</accession>
<dbReference type="PRINTS" id="PR00127">
    <property type="entry name" value="CLPPROTEASEP"/>
</dbReference>
<evidence type="ECO:0000256" key="3">
    <source>
        <dbReference type="ARBA" id="ARBA00022670"/>
    </source>
</evidence>
<sequence length="267" mass="28634">MAARRAATASRALAMRNRLLNLYTRNAKVGAGIQAEGNNIYLYDFIAGSESDAQWWGGISAEGFTRQLLGMTGDVSVRIDCPGGDVFGGRAIAQAIREYDGKVTCHIDGLAASAASYIAISGDHVVAAPGAFMMIHRAWTLMIGNSADFRAEADLLDKIDTSIAASYAAKAGGDTDWIALMDKESWFTGDEALALGLIDEVLAEQSSKPGNRGQRGWNLSAFDHPPVNKIGGDRSEQPAEGDEQDPVENDISARERRLRVDLLTRTA</sequence>
<keyword evidence="5" id="KW-0720">Serine protease</keyword>
<feature type="compositionally biased region" description="Acidic residues" evidence="7">
    <location>
        <begin position="239"/>
        <end position="248"/>
    </location>
</feature>
<name>A0A3G2UUM9_SPHYA</name>
<evidence type="ECO:0000256" key="4">
    <source>
        <dbReference type="ARBA" id="ARBA00022801"/>
    </source>
</evidence>
<evidence type="ECO:0000256" key="2">
    <source>
        <dbReference type="ARBA" id="ARBA00022490"/>
    </source>
</evidence>
<dbReference type="CDD" id="cd07016">
    <property type="entry name" value="S14_ClpP_1"/>
    <property type="match status" value="1"/>
</dbReference>
<dbReference type="GO" id="GO:0004176">
    <property type="term" value="F:ATP-dependent peptidase activity"/>
    <property type="evidence" value="ECO:0007669"/>
    <property type="project" value="InterPro"/>
</dbReference>
<evidence type="ECO:0000256" key="1">
    <source>
        <dbReference type="ARBA" id="ARBA00007039"/>
    </source>
</evidence>
<dbReference type="InterPro" id="IPR001907">
    <property type="entry name" value="ClpP"/>
</dbReference>
<dbReference type="InterPro" id="IPR029045">
    <property type="entry name" value="ClpP/crotonase-like_dom_sf"/>
</dbReference>
<dbReference type="Pfam" id="PF00574">
    <property type="entry name" value="CLP_protease"/>
    <property type="match status" value="1"/>
</dbReference>
<evidence type="ECO:0000313" key="9">
    <source>
        <dbReference type="Proteomes" id="UP000280708"/>
    </source>
</evidence>